<comment type="caution">
    <text evidence="2">The sequence shown here is derived from an EMBL/GenBank/DDBJ whole genome shotgun (WGS) entry which is preliminary data.</text>
</comment>
<protein>
    <submittedName>
        <fullName evidence="2">GIY-YIG nuclease family protein</fullName>
    </submittedName>
</protein>
<dbReference type="RefSeq" id="WP_025580625.1">
    <property type="nucleotide sequence ID" value="NZ_JAKNOD010000002.1"/>
</dbReference>
<name>A0AA46L0Z4_VIBPH</name>
<dbReference type="EMBL" id="LIRS01000013">
    <property type="protein sequence ID" value="KOY42331.1"/>
    <property type="molecule type" value="Genomic_DNA"/>
</dbReference>
<dbReference type="Proteomes" id="UP000037697">
    <property type="component" value="Unassembled WGS sequence"/>
</dbReference>
<accession>A0AA46L0Z4</accession>
<organism evidence="2 4">
    <name type="scientific">Vibrio parahaemolyticus</name>
    <dbReference type="NCBI Taxonomy" id="670"/>
    <lineage>
        <taxon>Bacteria</taxon>
        <taxon>Pseudomonadati</taxon>
        <taxon>Pseudomonadota</taxon>
        <taxon>Gammaproteobacteria</taxon>
        <taxon>Vibrionales</taxon>
        <taxon>Vibrionaceae</taxon>
        <taxon>Vibrio</taxon>
    </lineage>
</organism>
<dbReference type="Proteomes" id="UP000321504">
    <property type="component" value="Unassembled WGS sequence"/>
</dbReference>
<dbReference type="AlphaFoldDB" id="A0AA46L0Z4"/>
<evidence type="ECO:0000313" key="2">
    <source>
        <dbReference type="EMBL" id="TXN13589.1"/>
    </source>
</evidence>
<reference evidence="2 4" key="2">
    <citation type="submission" date="2019-08" db="EMBL/GenBank/DDBJ databases">
        <title>Emerging of two pre-pandemic pathogenic O4:KUT lineages of Vibrio parahaemolyticus in coastal eastern China.</title>
        <authorList>
            <person name="Yu H."/>
        </authorList>
    </citation>
    <scope>NUCLEOTIDE SEQUENCE [LARGE SCALE GENOMIC DNA]</scope>
    <source>
        <strain evidence="2 4">HZ17-383</strain>
    </source>
</reference>
<evidence type="ECO:0000313" key="3">
    <source>
        <dbReference type="Proteomes" id="UP000037697"/>
    </source>
</evidence>
<evidence type="ECO:0000313" key="1">
    <source>
        <dbReference type="EMBL" id="KOY42331.1"/>
    </source>
</evidence>
<gene>
    <name evidence="1" type="ORF">ACX05_01635</name>
    <name evidence="2" type="ORF">FVP01_23110</name>
</gene>
<evidence type="ECO:0000313" key="4">
    <source>
        <dbReference type="Proteomes" id="UP000321504"/>
    </source>
</evidence>
<proteinExistence type="predicted"/>
<reference evidence="1 3" key="1">
    <citation type="submission" date="2015-07" db="EMBL/GenBank/DDBJ databases">
        <title>Foodborne Vibrio parahaemolyticus Isolates.</title>
        <authorList>
            <person name="Ronholm J."/>
            <person name="Petronella N."/>
            <person name="Kenwell R."/>
            <person name="Banerjee S."/>
        </authorList>
    </citation>
    <scope>NUCLEOTIDE SEQUENCE [LARGE SCALE GENOMIC DNA]</scope>
    <source>
        <strain evidence="1 3">HS-06-05</strain>
    </source>
</reference>
<dbReference type="EMBL" id="VRMQ01000011">
    <property type="protein sequence ID" value="TXN13589.1"/>
    <property type="molecule type" value="Genomic_DNA"/>
</dbReference>
<sequence>MNLDNYEYKNIPLTPTICRELIVALFAGKTAARNDIVTAVVDMHVKLGGKSANAQDVPRTVKKALENLRKEEIAANPSTGYWSISNVSTDQVEETNQELDLPQLQPQEESITLSASKILGKGASSVYLYYYPAYKKLAERCGDEYWECKIGMSDRDAVLRIMSQAGTALPETPVLDLLIKTDTPRVLESTLHGLLTLKDRKLPDAPGNEWFLTNPTEIESFLALIDIA</sequence>